<reference evidence="5" key="1">
    <citation type="journal article" date="2019" name="Int. J. Syst. Evol. Microbiol.">
        <title>The Global Catalogue of Microorganisms (GCM) 10K type strain sequencing project: providing services to taxonomists for standard genome sequencing and annotation.</title>
        <authorList>
            <consortium name="The Broad Institute Genomics Platform"/>
            <consortium name="The Broad Institute Genome Sequencing Center for Infectious Disease"/>
            <person name="Wu L."/>
            <person name="Ma J."/>
        </authorList>
    </citation>
    <scope>NUCLEOTIDE SEQUENCE [LARGE SCALE GENOMIC DNA]</scope>
    <source>
        <strain evidence="5">CCUG 59778</strain>
    </source>
</reference>
<keyword evidence="4" id="KW-0418">Kinase</keyword>
<evidence type="ECO:0000256" key="2">
    <source>
        <dbReference type="SAM" id="Phobius"/>
    </source>
</evidence>
<dbReference type="Proteomes" id="UP001596157">
    <property type="component" value="Unassembled WGS sequence"/>
</dbReference>
<proteinExistence type="inferred from homology"/>
<comment type="caution">
    <text evidence="4">The sequence shown here is derived from an EMBL/GenBank/DDBJ whole genome shotgun (WGS) entry which is preliminary data.</text>
</comment>
<evidence type="ECO:0000256" key="1">
    <source>
        <dbReference type="ARBA" id="ARBA00009670"/>
    </source>
</evidence>
<evidence type="ECO:0000313" key="4">
    <source>
        <dbReference type="EMBL" id="MFC5286646.1"/>
    </source>
</evidence>
<dbReference type="InterPro" id="IPR004147">
    <property type="entry name" value="ABC1_dom"/>
</dbReference>
<feature type="transmembrane region" description="Helical" evidence="2">
    <location>
        <begin position="6"/>
        <end position="28"/>
    </location>
</feature>
<evidence type="ECO:0000259" key="3">
    <source>
        <dbReference type="PROSITE" id="PS50011"/>
    </source>
</evidence>
<feature type="transmembrane region" description="Helical" evidence="2">
    <location>
        <begin position="594"/>
        <end position="611"/>
    </location>
</feature>
<dbReference type="Pfam" id="PF03109">
    <property type="entry name" value="ABC1"/>
    <property type="match status" value="1"/>
</dbReference>
<dbReference type="PANTHER" id="PTHR10566">
    <property type="entry name" value="CHAPERONE-ACTIVITY OF BC1 COMPLEX CABC1 -RELATED"/>
    <property type="match status" value="1"/>
</dbReference>
<dbReference type="PANTHER" id="PTHR10566:SF113">
    <property type="entry name" value="PROTEIN ACTIVITY OF BC1 COMPLEX KINASE 7, CHLOROPLASTIC"/>
    <property type="match status" value="1"/>
</dbReference>
<comment type="similarity">
    <text evidence="1">Belongs to the protein kinase superfamily. ADCK protein kinase family.</text>
</comment>
<evidence type="ECO:0000313" key="5">
    <source>
        <dbReference type="Proteomes" id="UP001596157"/>
    </source>
</evidence>
<sequence>MDLTSTAAIVSVGVVASAAGLTATARLLLGAGVGFARTALAAIAAMIAVRAVATAGGDDGAAITAAQVAGSLVLTMALLACAELLVPSRRTRVRARGRLRRLRRYAQIAGIAARRAVGALLTRKEAGIGVRASRRARLARSLRLALEESGPTFVKLGQVPSVRNRLLPAEFIAELDRLQYRVTPAPWATVQRLLAEQLGAPLAEVFAEFDPEPMAAASIAQVHRARLRDGTEVAVKVQRPGIQPTIERDLEIIGELAGVLQSRTRFGHSLRLVDMAAGFAQAMHDELDFRVEARNMAAIGARERELRVPRAHPALCARRVLVMELLDGVPLGAADAELDRRGIDRTELGRTLLRSVLRQMLVEGVFHVDPHPGNILLLRDSSLAIVDFGCVGRLGRSARAALARALQAVERQDAAALRVAMLRCTAASQDVDEALFDRELEQFLAHHCAPGTRFGASAFAELLRLAVRVGLPTTTELGAVFRAMATLCGTLEQLDPEFDMMAQARAAVCRDLRWHLGMESVRDLLALVPAMTRVPGQVLRAMTDPAPRPAPPPEPATPKRRFGGQAAAVLLAAATGGGALLLDYGGGPATGPHLVIITSVAVLATCAFLALRARFLPARAKH</sequence>
<dbReference type="CDD" id="cd05121">
    <property type="entry name" value="ABC1_ADCK3-like"/>
    <property type="match status" value="1"/>
</dbReference>
<keyword evidence="2" id="KW-0472">Membrane</keyword>
<keyword evidence="5" id="KW-1185">Reference proteome</keyword>
<feature type="transmembrane region" description="Helical" evidence="2">
    <location>
        <begin position="35"/>
        <end position="53"/>
    </location>
</feature>
<keyword evidence="2" id="KW-1133">Transmembrane helix</keyword>
<keyword evidence="2" id="KW-0812">Transmembrane</keyword>
<feature type="domain" description="Protein kinase" evidence="3">
    <location>
        <begin position="208"/>
        <end position="622"/>
    </location>
</feature>
<dbReference type="InterPro" id="IPR050154">
    <property type="entry name" value="UbiB_kinase"/>
</dbReference>
<dbReference type="EMBL" id="JBHSKF010000002">
    <property type="protein sequence ID" value="MFC5286646.1"/>
    <property type="molecule type" value="Genomic_DNA"/>
</dbReference>
<organism evidence="4 5">
    <name type="scientific">Actinokineospora guangxiensis</name>
    <dbReference type="NCBI Taxonomy" id="1490288"/>
    <lineage>
        <taxon>Bacteria</taxon>
        <taxon>Bacillati</taxon>
        <taxon>Actinomycetota</taxon>
        <taxon>Actinomycetes</taxon>
        <taxon>Pseudonocardiales</taxon>
        <taxon>Pseudonocardiaceae</taxon>
        <taxon>Actinokineospora</taxon>
    </lineage>
</organism>
<feature type="transmembrane region" description="Helical" evidence="2">
    <location>
        <begin position="65"/>
        <end position="86"/>
    </location>
</feature>
<dbReference type="RefSeq" id="WP_378244774.1">
    <property type="nucleotide sequence ID" value="NZ_JBHSKF010000002.1"/>
</dbReference>
<name>A0ABW0EIT9_9PSEU</name>
<dbReference type="InterPro" id="IPR000719">
    <property type="entry name" value="Prot_kinase_dom"/>
</dbReference>
<dbReference type="PROSITE" id="PS50011">
    <property type="entry name" value="PROTEIN_KINASE_DOM"/>
    <property type="match status" value="1"/>
</dbReference>
<dbReference type="GO" id="GO:0016301">
    <property type="term" value="F:kinase activity"/>
    <property type="evidence" value="ECO:0007669"/>
    <property type="project" value="UniProtKB-KW"/>
</dbReference>
<gene>
    <name evidence="4" type="ORF">ACFPM7_06250</name>
</gene>
<accession>A0ABW0EIT9</accession>
<protein>
    <submittedName>
        <fullName evidence="4">ABC1 kinase family protein</fullName>
    </submittedName>
</protein>
<dbReference type="SUPFAM" id="SSF56112">
    <property type="entry name" value="Protein kinase-like (PK-like)"/>
    <property type="match status" value="1"/>
</dbReference>
<keyword evidence="4" id="KW-0808">Transferase</keyword>
<feature type="transmembrane region" description="Helical" evidence="2">
    <location>
        <begin position="562"/>
        <end position="582"/>
    </location>
</feature>
<dbReference type="InterPro" id="IPR011009">
    <property type="entry name" value="Kinase-like_dom_sf"/>
</dbReference>